<comment type="caution">
    <text evidence="2">The sequence shown here is derived from an EMBL/GenBank/DDBJ whole genome shotgun (WGS) entry which is preliminary data.</text>
</comment>
<dbReference type="PANTHER" id="PTHR46438:SF9">
    <property type="entry name" value="AB HYDROLASE-1 DOMAIN-CONTAINING PROTEIN"/>
    <property type="match status" value="1"/>
</dbReference>
<dbReference type="GO" id="GO:0015994">
    <property type="term" value="P:chlorophyll metabolic process"/>
    <property type="evidence" value="ECO:0007669"/>
    <property type="project" value="TreeGrafter"/>
</dbReference>
<evidence type="ECO:0000259" key="1">
    <source>
        <dbReference type="Pfam" id="PF12697"/>
    </source>
</evidence>
<dbReference type="PANTHER" id="PTHR46438">
    <property type="entry name" value="ALPHA/BETA-HYDROLASES SUPERFAMILY PROTEIN"/>
    <property type="match status" value="1"/>
</dbReference>
<gene>
    <name evidence="2" type="ORF">GOP47_0000682</name>
    <name evidence="3" type="ORF">GOP47_0001250</name>
</gene>
<evidence type="ECO:0000313" key="4">
    <source>
        <dbReference type="Proteomes" id="UP000886520"/>
    </source>
</evidence>
<dbReference type="EMBL" id="JABFUD020000001">
    <property type="protein sequence ID" value="KAI5084513.1"/>
    <property type="molecule type" value="Genomic_DNA"/>
</dbReference>
<dbReference type="OrthoDB" id="408373at2759"/>
<proteinExistence type="predicted"/>
<dbReference type="GO" id="GO:0009507">
    <property type="term" value="C:chloroplast"/>
    <property type="evidence" value="ECO:0007669"/>
    <property type="project" value="TreeGrafter"/>
</dbReference>
<keyword evidence="4" id="KW-1185">Reference proteome</keyword>
<accession>A0A9D4VFF6</accession>
<evidence type="ECO:0000313" key="3">
    <source>
        <dbReference type="EMBL" id="KAI5085081.1"/>
    </source>
</evidence>
<feature type="domain" description="AB hydrolase-1" evidence="1">
    <location>
        <begin position="198"/>
        <end position="453"/>
    </location>
</feature>
<name>A0A9D4VFF6_ADICA</name>
<dbReference type="Proteomes" id="UP000886520">
    <property type="component" value="Chromosome 1"/>
</dbReference>
<dbReference type="Pfam" id="PF12697">
    <property type="entry name" value="Abhydrolase_6"/>
    <property type="match status" value="1"/>
</dbReference>
<sequence>MMTCVQSQCNIQWFDKSNKVTRVEISRLCQLATRHSAYYTLNASLGPYYRNIVAAGSGKTKDDYKQEFRDYSVFSSRGGEDLTNLPKPQGAANTSISTHSLNLTINGIGDYDVQRLQKQLRDVDGVLDVWIGPFMEGGLRGGFVIANLEVNESTPPLLVLNKIQELDQQLLVLPYKSNSWIWREHKINYGVAGCGKPIILVHGFGGNAGHFAKLIPYLTDKYRVYAIDLLGFGASDKPESENYGPDLWAEMLCDFAKEFAEEGAILIGNSIGSLTALAAAAAGGADLFRGVVLLNCAGAMNRKGLMKENVLIRLLSPIFIVVEYLLQRPRVASFIFDRFRRKENIRKILEEQAYRNKASVTEQLVDILYEPSTKSGATEVFVKVFTGDPGPRPEGLMEQVSVPVLVLWGDSDIWTPPNGPVANFFKRLATVRDNVAVFSLTDVGHCPHDDRPELAVKYILPFLSTVYD</sequence>
<dbReference type="InterPro" id="IPR000073">
    <property type="entry name" value="AB_hydrolase_1"/>
</dbReference>
<dbReference type="AlphaFoldDB" id="A0A9D4VFF6"/>
<dbReference type="EMBL" id="JABFUD020000001">
    <property type="protein sequence ID" value="KAI5085081.1"/>
    <property type="molecule type" value="Genomic_DNA"/>
</dbReference>
<reference evidence="2" key="1">
    <citation type="submission" date="2021-01" db="EMBL/GenBank/DDBJ databases">
        <title>Adiantum capillus-veneris genome.</title>
        <authorList>
            <person name="Fang Y."/>
            <person name="Liao Q."/>
        </authorList>
    </citation>
    <scope>NUCLEOTIDE SEQUENCE</scope>
    <source>
        <strain evidence="2">H3</strain>
        <tissue evidence="2">Leaf</tissue>
    </source>
</reference>
<organism evidence="2 4">
    <name type="scientific">Adiantum capillus-veneris</name>
    <name type="common">Maidenhair fern</name>
    <dbReference type="NCBI Taxonomy" id="13818"/>
    <lineage>
        <taxon>Eukaryota</taxon>
        <taxon>Viridiplantae</taxon>
        <taxon>Streptophyta</taxon>
        <taxon>Embryophyta</taxon>
        <taxon>Tracheophyta</taxon>
        <taxon>Polypodiopsida</taxon>
        <taxon>Polypodiidae</taxon>
        <taxon>Polypodiales</taxon>
        <taxon>Pteridineae</taxon>
        <taxon>Pteridaceae</taxon>
        <taxon>Vittarioideae</taxon>
        <taxon>Adiantum</taxon>
    </lineage>
</organism>
<dbReference type="GO" id="GO:0047746">
    <property type="term" value="F:chlorophyllase activity"/>
    <property type="evidence" value="ECO:0007669"/>
    <property type="project" value="TreeGrafter"/>
</dbReference>
<dbReference type="InterPro" id="IPR029058">
    <property type="entry name" value="AB_hydrolase_fold"/>
</dbReference>
<protein>
    <recommendedName>
        <fullName evidence="1">AB hydrolase-1 domain-containing protein</fullName>
    </recommendedName>
</protein>
<dbReference type="PRINTS" id="PR00111">
    <property type="entry name" value="ABHYDROLASE"/>
</dbReference>
<evidence type="ECO:0000313" key="2">
    <source>
        <dbReference type="EMBL" id="KAI5084513.1"/>
    </source>
</evidence>
<dbReference type="SUPFAM" id="SSF53474">
    <property type="entry name" value="alpha/beta-Hydrolases"/>
    <property type="match status" value="1"/>
</dbReference>
<dbReference type="Gene3D" id="3.40.50.1820">
    <property type="entry name" value="alpha/beta hydrolase"/>
    <property type="match status" value="1"/>
</dbReference>